<dbReference type="EMBL" id="AACS02000012">
    <property type="protein sequence ID" value="EAU86947.2"/>
    <property type="molecule type" value="Genomic_DNA"/>
</dbReference>
<sequence length="278" mass="30716">MLSGIVIMFLLATADVAFSFHTLLGRTHVVIRGTTLTFLERVYPKYLIYVTNNFIAVVLMITRFYVVWGQRKYLLVVAGVPLLVVTGLGYASHIREPETLRRFVPIFFLINLVLNNVLTFLTATRIFWISTSSSDVLGRRVKQYRVTSAVIVGQNLNTSFSVESGVLYSISMLLVIAIASTPWITLATAMMLRIVCIAPVLIVAQIAVGHATRNPNKIHARTEPHAGTSIVLDTIIRTDIPDDLSMEVTSTAPGQVNEESGVEEREEVKKSRLGPSLG</sequence>
<evidence type="ECO:0000256" key="2">
    <source>
        <dbReference type="SAM" id="Phobius"/>
    </source>
</evidence>
<keyword evidence="2" id="KW-1133">Transmembrane helix</keyword>
<comment type="caution">
    <text evidence="3">The sequence shown here is derived from an EMBL/GenBank/DDBJ whole genome shotgun (WGS) entry which is preliminary data.</text>
</comment>
<dbReference type="OrthoDB" id="3019750at2759"/>
<feature type="transmembrane region" description="Helical" evidence="2">
    <location>
        <begin position="46"/>
        <end position="66"/>
    </location>
</feature>
<organism evidence="3 4">
    <name type="scientific">Coprinopsis cinerea (strain Okayama-7 / 130 / ATCC MYA-4618 / FGSC 9003)</name>
    <name type="common">Inky cap fungus</name>
    <name type="synonym">Hormographiella aspergillata</name>
    <dbReference type="NCBI Taxonomy" id="240176"/>
    <lineage>
        <taxon>Eukaryota</taxon>
        <taxon>Fungi</taxon>
        <taxon>Dikarya</taxon>
        <taxon>Basidiomycota</taxon>
        <taxon>Agaricomycotina</taxon>
        <taxon>Agaricomycetes</taxon>
        <taxon>Agaricomycetidae</taxon>
        <taxon>Agaricales</taxon>
        <taxon>Agaricineae</taxon>
        <taxon>Psathyrellaceae</taxon>
        <taxon>Coprinopsis</taxon>
    </lineage>
</organism>
<dbReference type="VEuPathDB" id="FungiDB:CC1G_09804"/>
<keyword evidence="2" id="KW-0812">Transmembrane</keyword>
<gene>
    <name evidence="3" type="ORF">CC1G_09804</name>
</gene>
<reference evidence="3 4" key="1">
    <citation type="journal article" date="2010" name="Proc. Natl. Acad. Sci. U.S.A.">
        <title>Insights into evolution of multicellular fungi from the assembled chromosomes of the mushroom Coprinopsis cinerea (Coprinus cinereus).</title>
        <authorList>
            <person name="Stajich J.E."/>
            <person name="Wilke S.K."/>
            <person name="Ahren D."/>
            <person name="Au C.H."/>
            <person name="Birren B.W."/>
            <person name="Borodovsky M."/>
            <person name="Burns C."/>
            <person name="Canback B."/>
            <person name="Casselton L.A."/>
            <person name="Cheng C.K."/>
            <person name="Deng J."/>
            <person name="Dietrich F.S."/>
            <person name="Fargo D.C."/>
            <person name="Farman M.L."/>
            <person name="Gathman A.C."/>
            <person name="Goldberg J."/>
            <person name="Guigo R."/>
            <person name="Hoegger P.J."/>
            <person name="Hooker J.B."/>
            <person name="Huggins A."/>
            <person name="James T.Y."/>
            <person name="Kamada T."/>
            <person name="Kilaru S."/>
            <person name="Kodira C."/>
            <person name="Kues U."/>
            <person name="Kupfer D."/>
            <person name="Kwan H.S."/>
            <person name="Lomsadze A."/>
            <person name="Li W."/>
            <person name="Lilly W.W."/>
            <person name="Ma L.J."/>
            <person name="Mackey A.J."/>
            <person name="Manning G."/>
            <person name="Martin F."/>
            <person name="Muraguchi H."/>
            <person name="Natvig D.O."/>
            <person name="Palmerini H."/>
            <person name="Ramesh M.A."/>
            <person name="Rehmeyer C.J."/>
            <person name="Roe B.A."/>
            <person name="Shenoy N."/>
            <person name="Stanke M."/>
            <person name="Ter-Hovhannisyan V."/>
            <person name="Tunlid A."/>
            <person name="Velagapudi R."/>
            <person name="Vision T.J."/>
            <person name="Zeng Q."/>
            <person name="Zolan M.E."/>
            <person name="Pukkila P.J."/>
        </authorList>
    </citation>
    <scope>NUCLEOTIDE SEQUENCE [LARGE SCALE GENOMIC DNA]</scope>
    <source>
        <strain evidence="4">Okayama-7 / 130 / ATCC MYA-4618 / FGSC 9003</strain>
    </source>
</reference>
<dbReference type="GeneID" id="6011396"/>
<dbReference type="RefSeq" id="XP_001834877.2">
    <property type="nucleotide sequence ID" value="XM_001834825.2"/>
</dbReference>
<protein>
    <submittedName>
        <fullName evidence="3">Uncharacterized protein</fullName>
    </submittedName>
</protein>
<accession>A8NMA5</accession>
<dbReference type="Proteomes" id="UP000001861">
    <property type="component" value="Unassembled WGS sequence"/>
</dbReference>
<dbReference type="InParanoid" id="A8NMA5"/>
<keyword evidence="4" id="KW-1185">Reference proteome</keyword>
<feature type="transmembrane region" description="Helical" evidence="2">
    <location>
        <begin position="73"/>
        <end position="91"/>
    </location>
</feature>
<name>A8NMA5_COPC7</name>
<evidence type="ECO:0000313" key="3">
    <source>
        <dbReference type="EMBL" id="EAU86947.2"/>
    </source>
</evidence>
<proteinExistence type="predicted"/>
<keyword evidence="2" id="KW-0472">Membrane</keyword>
<feature type="region of interest" description="Disordered" evidence="1">
    <location>
        <begin position="250"/>
        <end position="278"/>
    </location>
</feature>
<evidence type="ECO:0000313" key="4">
    <source>
        <dbReference type="Proteomes" id="UP000001861"/>
    </source>
</evidence>
<dbReference type="AlphaFoldDB" id="A8NMA5"/>
<dbReference type="HOGENOM" id="CLU_044614_2_2_1"/>
<dbReference type="KEGG" id="cci:CC1G_09804"/>
<evidence type="ECO:0000256" key="1">
    <source>
        <dbReference type="SAM" id="MobiDB-lite"/>
    </source>
</evidence>
<feature type="transmembrane region" description="Helical" evidence="2">
    <location>
        <begin position="165"/>
        <end position="184"/>
    </location>
</feature>
<feature type="transmembrane region" description="Helical" evidence="2">
    <location>
        <begin position="103"/>
        <end position="123"/>
    </location>
</feature>